<accession>A0A4Q0YS67</accession>
<dbReference type="Gene3D" id="3.30.1370.130">
    <property type="match status" value="1"/>
</dbReference>
<dbReference type="PRINTS" id="PR00811">
    <property type="entry name" value="BCTERIALGSPD"/>
</dbReference>
<keyword evidence="2" id="KW-0472">Membrane</keyword>
<gene>
    <name evidence="6" type="ORF">CS022_18920</name>
</gene>
<dbReference type="GO" id="GO:0009306">
    <property type="term" value="P:protein secretion"/>
    <property type="evidence" value="ECO:0007669"/>
    <property type="project" value="InterPro"/>
</dbReference>
<evidence type="ECO:0000256" key="2">
    <source>
        <dbReference type="ARBA" id="ARBA00023136"/>
    </source>
</evidence>
<dbReference type="PANTHER" id="PTHR30332">
    <property type="entry name" value="PROBABLE GENERAL SECRETION PATHWAY PROTEIN D"/>
    <property type="match status" value="1"/>
</dbReference>
<feature type="region of interest" description="Disordered" evidence="4">
    <location>
        <begin position="170"/>
        <end position="191"/>
    </location>
</feature>
<dbReference type="NCBIfam" id="TIGR02519">
    <property type="entry name" value="pilus_MshL"/>
    <property type="match status" value="1"/>
</dbReference>
<proteinExistence type="predicted"/>
<dbReference type="InterPro" id="IPR001775">
    <property type="entry name" value="GspD/PilQ"/>
</dbReference>
<comment type="caution">
    <text evidence="6">The sequence shown here is derived from an EMBL/GenBank/DDBJ whole genome shotgun (WGS) entry which is preliminary data.</text>
</comment>
<sequence length="531" mass="57940">MREYGCKAPLLTVLAAMTLAACSSVDRQPPEEINKTLKEAYQQNGAQLKTLPDAVSRDLMAFGDQERPDSQLNNKRVRVNARDIPAKTFFASLFKDSDWNLVLHPDVSGKISVSLKDVTLAEALDVVSDIYGYQIEYTGKLVQVFPAVMRTETFAVDYLQLRREGKSSTSVTNGIVTQGSSSNDNNTSSVAATSGTVINTSAESDFWRQLEQTVRGMIGPGEGNNVMVSPQASLLTVRAYPNELREIKRYLQVAEKRLKRQVVLEAKILEVTLNDGYQQGINWKNITRSIGSGAVTIANAAATIGNNITTELGGQTTITIGDGQFESVLNFLETQGDLNVLSSPRVTAANNQKAMIKVGGDEYFVTNISFSDATGDNSKSGPNIELTPFFSGISLDVTPQIDENNGVLLHVHPSVIDVLTETKKLKVGKDEEFELPLAKTSVRESDSVIHAKSGDVVVIGGLMKSSVSEKVSKVPLLGDIPGVGNLFRNTAKQKQKTELVILLRPSVVGDKTWQQEIQRSQQLLDTWFPEQ</sequence>
<evidence type="ECO:0000259" key="5">
    <source>
        <dbReference type="SMART" id="SM00965"/>
    </source>
</evidence>
<evidence type="ECO:0000256" key="4">
    <source>
        <dbReference type="SAM" id="MobiDB-lite"/>
    </source>
</evidence>
<dbReference type="Pfam" id="PF00263">
    <property type="entry name" value="Secretin"/>
    <property type="match status" value="1"/>
</dbReference>
<dbReference type="AlphaFoldDB" id="A0A4Q0YS67"/>
<protein>
    <submittedName>
        <fullName evidence="6">Pilus (MSHA type) biogenesis protein MshL</fullName>
    </submittedName>
</protein>
<dbReference type="PANTHER" id="PTHR30332:SF17">
    <property type="entry name" value="TYPE IV PILIATION SYSTEM PROTEIN DR_0774-RELATED"/>
    <property type="match status" value="1"/>
</dbReference>
<evidence type="ECO:0000313" key="6">
    <source>
        <dbReference type="EMBL" id="RXJ71949.1"/>
    </source>
</evidence>
<name>A0A4Q0YS67_9GAMM</name>
<dbReference type="GO" id="GO:0009297">
    <property type="term" value="P:pilus assembly"/>
    <property type="evidence" value="ECO:0007669"/>
    <property type="project" value="InterPro"/>
</dbReference>
<keyword evidence="1" id="KW-0813">Transport</keyword>
<feature type="domain" description="Secretin/TonB short N-terminal" evidence="5">
    <location>
        <begin position="99"/>
        <end position="147"/>
    </location>
</feature>
<keyword evidence="7" id="KW-1185">Reference proteome</keyword>
<dbReference type="OrthoDB" id="9775455at2"/>
<dbReference type="EMBL" id="PEIB01000029">
    <property type="protein sequence ID" value="RXJ71949.1"/>
    <property type="molecule type" value="Genomic_DNA"/>
</dbReference>
<dbReference type="InterPro" id="IPR050810">
    <property type="entry name" value="Bact_Secretion_Sys_Channel"/>
</dbReference>
<keyword evidence="3" id="KW-0998">Cell outer membrane</keyword>
<evidence type="ECO:0000256" key="1">
    <source>
        <dbReference type="ARBA" id="ARBA00022448"/>
    </source>
</evidence>
<dbReference type="InterPro" id="IPR011662">
    <property type="entry name" value="Secretin/TonB_short_N"/>
</dbReference>
<dbReference type="Proteomes" id="UP000290287">
    <property type="component" value="Unassembled WGS sequence"/>
</dbReference>
<dbReference type="RefSeq" id="WP_129123551.1">
    <property type="nucleotide sequence ID" value="NZ_PEIB01000029.1"/>
</dbReference>
<dbReference type="Pfam" id="PF07655">
    <property type="entry name" value="Secretin_N_2"/>
    <property type="match status" value="1"/>
</dbReference>
<evidence type="ECO:0000256" key="3">
    <source>
        <dbReference type="ARBA" id="ARBA00023237"/>
    </source>
</evidence>
<dbReference type="SMART" id="SM00965">
    <property type="entry name" value="STN"/>
    <property type="match status" value="1"/>
</dbReference>
<dbReference type="PROSITE" id="PS51257">
    <property type="entry name" value="PROKAR_LIPOPROTEIN"/>
    <property type="match status" value="1"/>
</dbReference>
<dbReference type="InterPro" id="IPR004846">
    <property type="entry name" value="T2SS/T3SS_dom"/>
</dbReference>
<reference evidence="6 7" key="1">
    <citation type="submission" date="2017-10" db="EMBL/GenBank/DDBJ databases">
        <title>Nyctiphanis sp. nov., isolated from the stomach of the euphausiid Nyctiphanes simplex (Hansen, 1911) in the Gulf of California.</title>
        <authorList>
            <person name="Gomez-Gil B."/>
            <person name="Aguilar-Mendez M."/>
            <person name="Lopez-Cortes A."/>
            <person name="Gomez-Gutierrez J."/>
            <person name="Roque A."/>
            <person name="Lang E."/>
            <person name="Gonzalez-Castillo A."/>
        </authorList>
    </citation>
    <scope>NUCLEOTIDE SEQUENCE [LARGE SCALE GENOMIC DNA]</scope>
    <source>
        <strain evidence="6 7">CAIM 600</strain>
    </source>
</reference>
<dbReference type="InterPro" id="IPR011514">
    <property type="entry name" value="Secretin_N_2"/>
</dbReference>
<dbReference type="InterPro" id="IPR013358">
    <property type="entry name" value="Pilus_biogenesis_MshL"/>
</dbReference>
<organism evidence="6 7">
    <name type="scientific">Veronia nyctiphanis</name>
    <dbReference type="NCBI Taxonomy" id="1278244"/>
    <lineage>
        <taxon>Bacteria</taxon>
        <taxon>Pseudomonadati</taxon>
        <taxon>Pseudomonadota</taxon>
        <taxon>Gammaproteobacteria</taxon>
        <taxon>Vibrionales</taxon>
        <taxon>Vibrionaceae</taxon>
        <taxon>Veronia</taxon>
    </lineage>
</organism>
<dbReference type="GO" id="GO:0015627">
    <property type="term" value="C:type II protein secretion system complex"/>
    <property type="evidence" value="ECO:0007669"/>
    <property type="project" value="TreeGrafter"/>
</dbReference>
<dbReference type="GO" id="GO:0019867">
    <property type="term" value="C:outer membrane"/>
    <property type="evidence" value="ECO:0007669"/>
    <property type="project" value="InterPro"/>
</dbReference>
<evidence type="ECO:0000313" key="7">
    <source>
        <dbReference type="Proteomes" id="UP000290287"/>
    </source>
</evidence>